<dbReference type="FunFam" id="3.20.10.10:FF:000002">
    <property type="entry name" value="D-alanine aminotransferase"/>
    <property type="match status" value="1"/>
</dbReference>
<dbReference type="Gene3D" id="3.30.470.10">
    <property type="match status" value="1"/>
</dbReference>
<dbReference type="Gene3D" id="3.20.10.10">
    <property type="entry name" value="D-amino Acid Aminotransferase, subunit A, domain 2"/>
    <property type="match status" value="1"/>
</dbReference>
<dbReference type="SUPFAM" id="SSF56752">
    <property type="entry name" value="D-aminoacid aminotransferase-like PLP-dependent enzymes"/>
    <property type="match status" value="1"/>
</dbReference>
<dbReference type="EC" id="2.6.1.21" evidence="4"/>
<dbReference type="InterPro" id="IPR050571">
    <property type="entry name" value="Class-IV_PLP-Dep_Aminotrnsfr"/>
</dbReference>
<comment type="catalytic activity">
    <reaction evidence="12">
        <text>D-alanine + 2-oxoglutarate = D-glutamate + pyruvate</text>
        <dbReference type="Rhea" id="RHEA:15869"/>
        <dbReference type="ChEBI" id="CHEBI:15361"/>
        <dbReference type="ChEBI" id="CHEBI:16810"/>
        <dbReference type="ChEBI" id="CHEBI:29986"/>
        <dbReference type="ChEBI" id="CHEBI:57416"/>
        <dbReference type="EC" id="2.6.1.21"/>
    </reaction>
</comment>
<dbReference type="OrthoDB" id="9805628at2"/>
<dbReference type="InterPro" id="IPR036038">
    <property type="entry name" value="Aminotransferase-like"/>
</dbReference>
<evidence type="ECO:0000256" key="11">
    <source>
        <dbReference type="ARBA" id="ARBA00033391"/>
    </source>
</evidence>
<keyword evidence="7" id="KW-0808">Transferase</keyword>
<evidence type="ECO:0000256" key="5">
    <source>
        <dbReference type="ARBA" id="ARBA00021779"/>
    </source>
</evidence>
<dbReference type="PANTHER" id="PTHR42743">
    <property type="entry name" value="AMINO-ACID AMINOTRANSFERASE"/>
    <property type="match status" value="1"/>
</dbReference>
<evidence type="ECO:0000256" key="6">
    <source>
        <dbReference type="ARBA" id="ARBA00022576"/>
    </source>
</evidence>
<dbReference type="GO" id="GO:0046416">
    <property type="term" value="P:D-amino acid metabolic process"/>
    <property type="evidence" value="ECO:0007669"/>
    <property type="project" value="InterPro"/>
</dbReference>
<evidence type="ECO:0000256" key="9">
    <source>
        <dbReference type="ARBA" id="ARBA00030138"/>
    </source>
</evidence>
<dbReference type="GO" id="GO:0008652">
    <property type="term" value="P:amino acid biosynthetic process"/>
    <property type="evidence" value="ECO:0007669"/>
    <property type="project" value="UniProtKB-ARBA"/>
</dbReference>
<evidence type="ECO:0000256" key="12">
    <source>
        <dbReference type="ARBA" id="ARBA00047911"/>
    </source>
</evidence>
<dbReference type="InterPro" id="IPR005784">
    <property type="entry name" value="D_amino_transT"/>
</dbReference>
<keyword evidence="6" id="KW-0032">Aminotransferase</keyword>
<evidence type="ECO:0000256" key="8">
    <source>
        <dbReference type="ARBA" id="ARBA00022898"/>
    </source>
</evidence>
<accession>A0A1G8TMX0</accession>
<organism evidence="13 14">
    <name type="scientific">Salimicrobium halophilum</name>
    <dbReference type="NCBI Taxonomy" id="86666"/>
    <lineage>
        <taxon>Bacteria</taxon>
        <taxon>Bacillati</taxon>
        <taxon>Bacillota</taxon>
        <taxon>Bacilli</taxon>
        <taxon>Bacillales</taxon>
        <taxon>Bacillaceae</taxon>
        <taxon>Salimicrobium</taxon>
    </lineage>
</organism>
<reference evidence="14" key="1">
    <citation type="submission" date="2016-10" db="EMBL/GenBank/DDBJ databases">
        <authorList>
            <person name="Varghese N."/>
            <person name="Submissions S."/>
        </authorList>
    </citation>
    <scope>NUCLEOTIDE SEQUENCE [LARGE SCALE GENOMIC DNA]</scope>
    <source>
        <strain evidence="14">DSM 4771</strain>
    </source>
</reference>
<comment type="cofactor">
    <cofactor evidence="1">
        <name>pyridoxal 5'-phosphate</name>
        <dbReference type="ChEBI" id="CHEBI:597326"/>
    </cofactor>
</comment>
<evidence type="ECO:0000256" key="7">
    <source>
        <dbReference type="ARBA" id="ARBA00022679"/>
    </source>
</evidence>
<sequence length="294" mass="33750">MGLYDVMLTEKGFVQKEELTYPFEERGLQFGDGVYEVIRIYEGRYYLLKEHVERLYRSMAAIKIYPPFSEADLYDYLDQLLKKNGVVSDAKLYLQVTRGSAPRNHEFPLNTGANLYAYVKDFSRNTDLMRNGINTITLEDIRWEWCYIKSLNLLPNVIAKQEAKENDAQEAILHKNGLVTEGSSSNAYLVRNGKVYTHPATKRILGGCVRMKIEELCNRHQIPFIEEAFQVEDIAYADEVFMTSSTAEILPVLKVDTVTVGDGEPGRITRELQRLYEEDAGIRTEKSLFSKNES</sequence>
<protein>
    <recommendedName>
        <fullName evidence="5">D-alanine aminotransferase</fullName>
        <ecNumber evidence="4">2.6.1.21</ecNumber>
    </recommendedName>
    <alternativeName>
        <fullName evidence="11">D-amino acid aminotransferase</fullName>
    </alternativeName>
    <alternativeName>
        <fullName evidence="9">D-amino acid transaminase</fullName>
    </alternativeName>
    <alternativeName>
        <fullName evidence="10">D-aspartate aminotransferase</fullName>
    </alternativeName>
</protein>
<evidence type="ECO:0000256" key="4">
    <source>
        <dbReference type="ARBA" id="ARBA00012874"/>
    </source>
</evidence>
<gene>
    <name evidence="13" type="ORF">SAMN04490247_1835</name>
</gene>
<evidence type="ECO:0000313" key="14">
    <source>
        <dbReference type="Proteomes" id="UP000199225"/>
    </source>
</evidence>
<dbReference type="InterPro" id="IPR001544">
    <property type="entry name" value="Aminotrans_IV"/>
</dbReference>
<keyword evidence="14" id="KW-1185">Reference proteome</keyword>
<dbReference type="GO" id="GO:0030170">
    <property type="term" value="F:pyridoxal phosphate binding"/>
    <property type="evidence" value="ECO:0007669"/>
    <property type="project" value="InterPro"/>
</dbReference>
<dbReference type="NCBIfam" id="TIGR01121">
    <property type="entry name" value="D_amino_aminoT"/>
    <property type="match status" value="1"/>
</dbReference>
<dbReference type="GO" id="GO:0046394">
    <property type="term" value="P:carboxylic acid biosynthetic process"/>
    <property type="evidence" value="ECO:0007669"/>
    <property type="project" value="UniProtKB-ARBA"/>
</dbReference>
<evidence type="ECO:0000256" key="3">
    <source>
        <dbReference type="ARBA" id="ARBA00011738"/>
    </source>
</evidence>
<dbReference type="STRING" id="86666.SAMN04490247_1835"/>
<dbReference type="Proteomes" id="UP000199225">
    <property type="component" value="Unassembled WGS sequence"/>
</dbReference>
<dbReference type="InterPro" id="IPR043132">
    <property type="entry name" value="BCAT-like_C"/>
</dbReference>
<evidence type="ECO:0000313" key="13">
    <source>
        <dbReference type="EMBL" id="SDJ42030.1"/>
    </source>
</evidence>
<dbReference type="GO" id="GO:0047810">
    <property type="term" value="F:D-alanine-2-oxoglutarate aminotransferase activity"/>
    <property type="evidence" value="ECO:0007669"/>
    <property type="project" value="UniProtKB-EC"/>
</dbReference>
<dbReference type="InterPro" id="IPR043131">
    <property type="entry name" value="BCAT-like_N"/>
</dbReference>
<dbReference type="EMBL" id="FNEV01000005">
    <property type="protein sequence ID" value="SDJ42030.1"/>
    <property type="molecule type" value="Genomic_DNA"/>
</dbReference>
<dbReference type="AlphaFoldDB" id="A0A1G8TMX0"/>
<dbReference type="PANTHER" id="PTHR42743:SF10">
    <property type="entry name" value="D-ALANINE AMINOTRANSFERASE"/>
    <property type="match status" value="1"/>
</dbReference>
<dbReference type="GO" id="GO:0005829">
    <property type="term" value="C:cytosol"/>
    <property type="evidence" value="ECO:0007669"/>
    <property type="project" value="TreeGrafter"/>
</dbReference>
<keyword evidence="8" id="KW-0663">Pyridoxal phosphate</keyword>
<comment type="subunit">
    <text evidence="3">Homodimer.</text>
</comment>
<name>A0A1G8TMX0_9BACI</name>
<evidence type="ECO:0000256" key="10">
    <source>
        <dbReference type="ARBA" id="ARBA00033316"/>
    </source>
</evidence>
<proteinExistence type="inferred from homology"/>
<dbReference type="Pfam" id="PF01063">
    <property type="entry name" value="Aminotran_4"/>
    <property type="match status" value="1"/>
</dbReference>
<evidence type="ECO:0000256" key="2">
    <source>
        <dbReference type="ARBA" id="ARBA00009320"/>
    </source>
</evidence>
<evidence type="ECO:0000256" key="1">
    <source>
        <dbReference type="ARBA" id="ARBA00001933"/>
    </source>
</evidence>
<dbReference type="RefSeq" id="WP_093193564.1">
    <property type="nucleotide sequence ID" value="NZ_FNEV01000005.1"/>
</dbReference>
<comment type="similarity">
    <text evidence="2">Belongs to the class-IV pyridoxal-phosphate-dependent aminotransferase family.</text>
</comment>
<dbReference type="CDD" id="cd01558">
    <property type="entry name" value="D-AAT_like"/>
    <property type="match status" value="1"/>
</dbReference>